<evidence type="ECO:0000256" key="10">
    <source>
        <dbReference type="SAM" id="MobiDB-lite"/>
    </source>
</evidence>
<evidence type="ECO:0000256" key="6">
    <source>
        <dbReference type="ARBA" id="ARBA00023034"/>
    </source>
</evidence>
<evidence type="ECO:0000256" key="9">
    <source>
        <dbReference type="RuleBase" id="RU364020"/>
    </source>
</evidence>
<comment type="similarity">
    <text evidence="2 9">Belongs to the sulfotransferase 2 family.</text>
</comment>
<keyword evidence="9" id="KW-0119">Carbohydrate metabolism</keyword>
<evidence type="ECO:0000256" key="1">
    <source>
        <dbReference type="ARBA" id="ARBA00004323"/>
    </source>
</evidence>
<comment type="subcellular location">
    <subcellularLocation>
        <location evidence="1 9">Golgi apparatus membrane</location>
        <topology evidence="1 9">Single-pass type II membrane protein</topology>
    </subcellularLocation>
</comment>
<dbReference type="KEGG" id="csol:105363311"/>
<dbReference type="PANTHER" id="PTHR12137:SF54">
    <property type="entry name" value="CARBOHYDRATE SULFOTRANSFERASE"/>
    <property type="match status" value="1"/>
</dbReference>
<keyword evidence="6 9" id="KW-0333">Golgi apparatus</keyword>
<dbReference type="InterPro" id="IPR005331">
    <property type="entry name" value="Sulfotransferase"/>
</dbReference>
<keyword evidence="8 9" id="KW-0325">Glycoprotein</keyword>
<dbReference type="Proteomes" id="UP000695007">
    <property type="component" value="Unplaced"/>
</dbReference>
<gene>
    <name evidence="12" type="primary">LOC105363311</name>
</gene>
<dbReference type="RefSeq" id="XP_011499281.1">
    <property type="nucleotide sequence ID" value="XM_011500979.1"/>
</dbReference>
<feature type="compositionally biased region" description="Polar residues" evidence="10">
    <location>
        <begin position="11"/>
        <end position="22"/>
    </location>
</feature>
<keyword evidence="4" id="KW-0812">Transmembrane</keyword>
<dbReference type="InterPro" id="IPR018011">
    <property type="entry name" value="Carb_sulfotrans_8-10"/>
</dbReference>
<keyword evidence="5" id="KW-1133">Transmembrane helix</keyword>
<keyword evidence="11" id="KW-1185">Reference proteome</keyword>
<dbReference type="GO" id="GO:0000139">
    <property type="term" value="C:Golgi membrane"/>
    <property type="evidence" value="ECO:0007669"/>
    <property type="project" value="UniProtKB-SubCell"/>
</dbReference>
<sequence>MSILKNHKSSATHSERLNNFSHNGKKDKNIGISIFKKTVKIIPPEPKDNRKIVKQMSDTCKENNLTTSINKKNFLYSFQHNDLYCWIRKVGSTSFTKIFSEMNNRMTTRNYYKEVEFLAPKTDDILKDSKVFKLLVVRHPFERLVSAFRDRIEDNSKYTAQSWIYAPKIFHVTRQELFESSGTIDESVFKIFYEDKRLKLIPTFKEFVKWLLQQDSDKDDPHWNQYYKHCALCSIQYDFVLKLDNYTSGDIDYMFARMHLNENDVYLPKLEQTKAGCTNFEETCNYFKNLSHEAVVNLYEKYRIDFDMFNYEFDKYFECTDGD</sequence>
<evidence type="ECO:0000256" key="3">
    <source>
        <dbReference type="ARBA" id="ARBA00022679"/>
    </source>
</evidence>
<evidence type="ECO:0000256" key="4">
    <source>
        <dbReference type="ARBA" id="ARBA00022692"/>
    </source>
</evidence>
<name>A0AAJ6YJN9_9HYME</name>
<evidence type="ECO:0000256" key="8">
    <source>
        <dbReference type="ARBA" id="ARBA00023180"/>
    </source>
</evidence>
<proteinExistence type="inferred from homology"/>
<dbReference type="AlphaFoldDB" id="A0AAJ6YJN9"/>
<evidence type="ECO:0000256" key="5">
    <source>
        <dbReference type="ARBA" id="ARBA00022989"/>
    </source>
</evidence>
<organism evidence="11 12">
    <name type="scientific">Ceratosolen solmsi marchali</name>
    <dbReference type="NCBI Taxonomy" id="326594"/>
    <lineage>
        <taxon>Eukaryota</taxon>
        <taxon>Metazoa</taxon>
        <taxon>Ecdysozoa</taxon>
        <taxon>Arthropoda</taxon>
        <taxon>Hexapoda</taxon>
        <taxon>Insecta</taxon>
        <taxon>Pterygota</taxon>
        <taxon>Neoptera</taxon>
        <taxon>Endopterygota</taxon>
        <taxon>Hymenoptera</taxon>
        <taxon>Apocrita</taxon>
        <taxon>Proctotrupomorpha</taxon>
        <taxon>Chalcidoidea</taxon>
        <taxon>Agaonidae</taxon>
        <taxon>Agaoninae</taxon>
        <taxon>Ceratosolen</taxon>
    </lineage>
</organism>
<keyword evidence="9" id="KW-0735">Signal-anchor</keyword>
<reference evidence="12" key="1">
    <citation type="submission" date="2025-08" db="UniProtKB">
        <authorList>
            <consortium name="RefSeq"/>
        </authorList>
    </citation>
    <scope>IDENTIFICATION</scope>
</reference>
<keyword evidence="3 9" id="KW-0808">Transferase</keyword>
<dbReference type="GeneID" id="105363311"/>
<dbReference type="PANTHER" id="PTHR12137">
    <property type="entry name" value="CARBOHYDRATE SULFOTRANSFERASE"/>
    <property type="match status" value="1"/>
</dbReference>
<evidence type="ECO:0000313" key="12">
    <source>
        <dbReference type="RefSeq" id="XP_011499281.1"/>
    </source>
</evidence>
<protein>
    <recommendedName>
        <fullName evidence="9">Carbohydrate sulfotransferase</fullName>
        <ecNumber evidence="9">2.8.2.-</ecNumber>
    </recommendedName>
</protein>
<dbReference type="GO" id="GO:0008146">
    <property type="term" value="F:sulfotransferase activity"/>
    <property type="evidence" value="ECO:0007669"/>
    <property type="project" value="InterPro"/>
</dbReference>
<evidence type="ECO:0000256" key="7">
    <source>
        <dbReference type="ARBA" id="ARBA00023136"/>
    </source>
</evidence>
<evidence type="ECO:0000256" key="2">
    <source>
        <dbReference type="ARBA" id="ARBA00006339"/>
    </source>
</evidence>
<dbReference type="EC" id="2.8.2.-" evidence="9"/>
<dbReference type="GO" id="GO:0016051">
    <property type="term" value="P:carbohydrate biosynthetic process"/>
    <property type="evidence" value="ECO:0007669"/>
    <property type="project" value="InterPro"/>
</dbReference>
<feature type="region of interest" description="Disordered" evidence="10">
    <location>
        <begin position="1"/>
        <end position="24"/>
    </location>
</feature>
<keyword evidence="7" id="KW-0472">Membrane</keyword>
<dbReference type="Pfam" id="PF03567">
    <property type="entry name" value="Sulfotransfer_2"/>
    <property type="match status" value="1"/>
</dbReference>
<evidence type="ECO:0000313" key="11">
    <source>
        <dbReference type="Proteomes" id="UP000695007"/>
    </source>
</evidence>
<accession>A0AAJ6YJN9</accession>
<feature type="compositionally biased region" description="Basic residues" evidence="10">
    <location>
        <begin position="1"/>
        <end position="10"/>
    </location>
</feature>